<dbReference type="OrthoDB" id="5308957at2759"/>
<dbReference type="PANTHER" id="PTHR38788:SF3">
    <property type="entry name" value="CLR5 DOMAIN-CONTAINING PROTEIN"/>
    <property type="match status" value="1"/>
</dbReference>
<evidence type="ECO:0000256" key="1">
    <source>
        <dbReference type="SAM" id="MobiDB-lite"/>
    </source>
</evidence>
<dbReference type="EMBL" id="KN847043">
    <property type="protein sequence ID" value="KIW26894.1"/>
    <property type="molecule type" value="Genomic_DNA"/>
</dbReference>
<evidence type="ECO:0000313" key="5">
    <source>
        <dbReference type="Proteomes" id="UP000054466"/>
    </source>
</evidence>
<proteinExistence type="predicted"/>
<evidence type="ECO:0000313" key="4">
    <source>
        <dbReference type="EMBL" id="KIW26894.1"/>
    </source>
</evidence>
<feature type="region of interest" description="Disordered" evidence="1">
    <location>
        <begin position="510"/>
        <end position="568"/>
    </location>
</feature>
<dbReference type="HOGENOM" id="CLU_030103_0_0_1"/>
<feature type="region of interest" description="Disordered" evidence="1">
    <location>
        <begin position="113"/>
        <end position="153"/>
    </location>
</feature>
<reference evidence="4 5" key="1">
    <citation type="submission" date="2015-01" db="EMBL/GenBank/DDBJ databases">
        <title>The Genome Sequence of Cladophialophora immunda CBS83496.</title>
        <authorList>
            <consortium name="The Broad Institute Genomics Platform"/>
            <person name="Cuomo C."/>
            <person name="de Hoog S."/>
            <person name="Gorbushina A."/>
            <person name="Stielow B."/>
            <person name="Teixiera M."/>
            <person name="Abouelleil A."/>
            <person name="Chapman S.B."/>
            <person name="Priest M."/>
            <person name="Young S.K."/>
            <person name="Wortman J."/>
            <person name="Nusbaum C."/>
            <person name="Birren B."/>
        </authorList>
    </citation>
    <scope>NUCLEOTIDE SEQUENCE [LARGE SCALE GENOMIC DNA]</scope>
    <source>
        <strain evidence="4 5">CBS 83496</strain>
    </source>
</reference>
<dbReference type="SUPFAM" id="SSF48452">
    <property type="entry name" value="TPR-like"/>
    <property type="match status" value="1"/>
</dbReference>
<dbReference type="Proteomes" id="UP000054466">
    <property type="component" value="Unassembled WGS sequence"/>
</dbReference>
<keyword evidence="2" id="KW-0472">Membrane</keyword>
<dbReference type="AlphaFoldDB" id="A0A0D2CTF9"/>
<feature type="domain" description="Clr5" evidence="3">
    <location>
        <begin position="12"/>
        <end position="63"/>
    </location>
</feature>
<dbReference type="InterPro" id="IPR025676">
    <property type="entry name" value="Clr5_dom"/>
</dbReference>
<dbReference type="PANTHER" id="PTHR38788">
    <property type="entry name" value="CLR5 DOMAIN-CONTAINING PROTEIN"/>
    <property type="match status" value="1"/>
</dbReference>
<gene>
    <name evidence="4" type="ORF">PV07_06687</name>
</gene>
<name>A0A0D2CTF9_9EURO</name>
<dbReference type="RefSeq" id="XP_016247110.1">
    <property type="nucleotide sequence ID" value="XM_016393691.1"/>
</dbReference>
<feature type="transmembrane region" description="Helical" evidence="2">
    <location>
        <begin position="301"/>
        <end position="323"/>
    </location>
</feature>
<dbReference type="STRING" id="569365.A0A0D2CTF9"/>
<feature type="transmembrane region" description="Helical" evidence="2">
    <location>
        <begin position="269"/>
        <end position="289"/>
    </location>
</feature>
<feature type="compositionally biased region" description="Basic and acidic residues" evidence="1">
    <location>
        <begin position="135"/>
        <end position="145"/>
    </location>
</feature>
<keyword evidence="2" id="KW-1133">Transmembrane helix</keyword>
<dbReference type="Pfam" id="PF14420">
    <property type="entry name" value="Clr5"/>
    <property type="match status" value="1"/>
</dbReference>
<dbReference type="VEuPathDB" id="FungiDB:PV07_06687"/>
<organism evidence="4 5">
    <name type="scientific">Cladophialophora immunda</name>
    <dbReference type="NCBI Taxonomy" id="569365"/>
    <lineage>
        <taxon>Eukaryota</taxon>
        <taxon>Fungi</taxon>
        <taxon>Dikarya</taxon>
        <taxon>Ascomycota</taxon>
        <taxon>Pezizomycotina</taxon>
        <taxon>Eurotiomycetes</taxon>
        <taxon>Chaetothyriomycetidae</taxon>
        <taxon>Chaetothyriales</taxon>
        <taxon>Herpotrichiellaceae</taxon>
        <taxon>Cladophialophora</taxon>
    </lineage>
</organism>
<accession>A0A0D2CTF9</accession>
<dbReference type="InterPro" id="IPR011990">
    <property type="entry name" value="TPR-like_helical_dom_sf"/>
</dbReference>
<keyword evidence="5" id="KW-1185">Reference proteome</keyword>
<dbReference type="GeneID" id="27345881"/>
<sequence length="623" mass="71326">MEPRRRIHPHTRKEWEEIRPTFTDLYQVQKKKLSEIVEILGGRGFHARECHYKTYIRKWGLDKKNKQSDMIFAFQKLQQRQGKDTAFLIRGQTRSRKDVEHYWKRCRLDPASLSPVPNTPDGMEYRTPSPSPGREVGEAGSKDTAQEDADSSPFVEDEDIAAVFQYINQDLIFTPRSTILRLLDSPEQLQPLDQALHYAKVLFQWHVESANPDRLLVSQREAGNVINKFENYAFNALVAIICDLSHPMIATGLLDTLAYIPKVAKYDCWSVMMVLLRIVVSYAAWVRCFTSRMIKMAIHEIMIRVVTIYGAGHPVPLVLRAVIRSFEVTSTISEMVFLAEKDMVGRALGYDHHNMETVLENLCAVQYRSDHSNAALKCANELHRLALRRHRRDMTQDSLLSLLDAKLRMSQFHLDLDDFEEAEVWIENGLQTCSEIKHSATRDSFQSTFSYDRGLLMMRSGQWSAAFETFGKVIDFRMRWWGAGDAHVISAARSMKLILRWQAEEAQRLSAAQGDNQNRRPESTCVAGQEESGINRLPESLGDEEPPHVRVNSAEPLNDGDSHLSTSRVDQQPWTIGHVEGLTDEQPHQQAESPWDGQMLEPAAEEGLSWMTWSDQDTVEWIG</sequence>
<keyword evidence="2" id="KW-0812">Transmembrane</keyword>
<evidence type="ECO:0000256" key="2">
    <source>
        <dbReference type="SAM" id="Phobius"/>
    </source>
</evidence>
<evidence type="ECO:0000259" key="3">
    <source>
        <dbReference type="Pfam" id="PF14420"/>
    </source>
</evidence>
<protein>
    <recommendedName>
        <fullName evidence="3">Clr5 domain-containing protein</fullName>
    </recommendedName>
</protein>